<evidence type="ECO:0000313" key="3">
    <source>
        <dbReference type="Proteomes" id="UP000239735"/>
    </source>
</evidence>
<feature type="signal peptide" evidence="1">
    <location>
        <begin position="1"/>
        <end position="26"/>
    </location>
</feature>
<dbReference type="Proteomes" id="UP000239735">
    <property type="component" value="Unassembled WGS sequence"/>
</dbReference>
<evidence type="ECO:0008006" key="4">
    <source>
        <dbReference type="Google" id="ProtNLM"/>
    </source>
</evidence>
<gene>
    <name evidence="2" type="ORF">SBA5_660010</name>
</gene>
<dbReference type="AlphaFoldDB" id="A0A2N9LZ09"/>
<protein>
    <recommendedName>
        <fullName evidence="4">Lipoprotein</fullName>
    </recommendedName>
</protein>
<reference evidence="3" key="1">
    <citation type="submission" date="2018-02" db="EMBL/GenBank/DDBJ databases">
        <authorList>
            <person name="Hausmann B."/>
        </authorList>
    </citation>
    <scope>NUCLEOTIDE SEQUENCE [LARGE SCALE GENOMIC DNA]</scope>
    <source>
        <strain evidence="3">Peat soil MAG SbA5</strain>
    </source>
</reference>
<accession>A0A2N9LZ09</accession>
<evidence type="ECO:0000256" key="1">
    <source>
        <dbReference type="SAM" id="SignalP"/>
    </source>
</evidence>
<dbReference type="OrthoDB" id="9676128at2"/>
<evidence type="ECO:0000313" key="2">
    <source>
        <dbReference type="EMBL" id="SPE28455.1"/>
    </source>
</evidence>
<dbReference type="PROSITE" id="PS51257">
    <property type="entry name" value="PROKAR_LIPOPROTEIN"/>
    <property type="match status" value="1"/>
</dbReference>
<sequence>MMKGSICVARSAVAIAVLFATACAWTQSGGKVNPAYAKLLTAVDVSKVTGLAGVSLIPPNPSKGAGGDLNFALANGKPILMVTFLDTNAYNQSKAMKGVYGGDVKGVGDEAFIGKVMRTDSILYFLKGARGAALSSFIDTDKGWPGSPYLNQQQLRQLAALILSRM</sequence>
<name>A0A2N9LZ09_9BACT</name>
<dbReference type="EMBL" id="OKRB01000126">
    <property type="protein sequence ID" value="SPE28455.1"/>
    <property type="molecule type" value="Genomic_DNA"/>
</dbReference>
<keyword evidence="1" id="KW-0732">Signal</keyword>
<feature type="chain" id="PRO_5014614840" description="Lipoprotein" evidence="1">
    <location>
        <begin position="27"/>
        <end position="166"/>
    </location>
</feature>
<organism evidence="2 3">
    <name type="scientific">Candidatus Sulfuritelmatomonas gaucii</name>
    <dbReference type="NCBI Taxonomy" id="2043161"/>
    <lineage>
        <taxon>Bacteria</taxon>
        <taxon>Pseudomonadati</taxon>
        <taxon>Acidobacteriota</taxon>
        <taxon>Terriglobia</taxon>
        <taxon>Terriglobales</taxon>
        <taxon>Acidobacteriaceae</taxon>
        <taxon>Candidatus Sulfuritelmatomonas</taxon>
    </lineage>
</organism>
<proteinExistence type="predicted"/>